<evidence type="ECO:0000313" key="2">
    <source>
        <dbReference type="Proteomes" id="UP001529510"/>
    </source>
</evidence>
<dbReference type="EMBL" id="JAMKFB020000005">
    <property type="protein sequence ID" value="KAL0194481.1"/>
    <property type="molecule type" value="Genomic_DNA"/>
</dbReference>
<keyword evidence="2" id="KW-1185">Reference proteome</keyword>
<accession>A0ABD0R7X1</accession>
<reference evidence="1 2" key="1">
    <citation type="submission" date="2024-05" db="EMBL/GenBank/DDBJ databases">
        <title>Genome sequencing and assembly of Indian major carp, Cirrhinus mrigala (Hamilton, 1822).</title>
        <authorList>
            <person name="Mohindra V."/>
            <person name="Chowdhury L.M."/>
            <person name="Lal K."/>
            <person name="Jena J.K."/>
        </authorList>
    </citation>
    <scope>NUCLEOTIDE SEQUENCE [LARGE SCALE GENOMIC DNA]</scope>
    <source>
        <strain evidence="1">CM1030</strain>
        <tissue evidence="1">Blood</tissue>
    </source>
</reference>
<protein>
    <submittedName>
        <fullName evidence="1">Uncharacterized protein</fullName>
    </submittedName>
</protein>
<dbReference type="AlphaFoldDB" id="A0ABD0R7X1"/>
<name>A0ABD0R7X1_CIRMR</name>
<organism evidence="1 2">
    <name type="scientific">Cirrhinus mrigala</name>
    <name type="common">Mrigala</name>
    <dbReference type="NCBI Taxonomy" id="683832"/>
    <lineage>
        <taxon>Eukaryota</taxon>
        <taxon>Metazoa</taxon>
        <taxon>Chordata</taxon>
        <taxon>Craniata</taxon>
        <taxon>Vertebrata</taxon>
        <taxon>Euteleostomi</taxon>
        <taxon>Actinopterygii</taxon>
        <taxon>Neopterygii</taxon>
        <taxon>Teleostei</taxon>
        <taxon>Ostariophysi</taxon>
        <taxon>Cypriniformes</taxon>
        <taxon>Cyprinidae</taxon>
        <taxon>Labeoninae</taxon>
        <taxon>Labeonini</taxon>
        <taxon>Cirrhinus</taxon>
    </lineage>
</organism>
<evidence type="ECO:0000313" key="1">
    <source>
        <dbReference type="EMBL" id="KAL0194481.1"/>
    </source>
</evidence>
<gene>
    <name evidence="1" type="ORF">M9458_012777</name>
</gene>
<feature type="non-terminal residue" evidence="1">
    <location>
        <position position="62"/>
    </location>
</feature>
<sequence>TALHEEELSSVSDGDDELQTRLRVTLKRLRFIRVVFSVFVSHELVQTQRFCAYSVLILMEVC</sequence>
<dbReference type="Proteomes" id="UP001529510">
    <property type="component" value="Unassembled WGS sequence"/>
</dbReference>
<feature type="non-terminal residue" evidence="1">
    <location>
        <position position="1"/>
    </location>
</feature>
<comment type="caution">
    <text evidence="1">The sequence shown here is derived from an EMBL/GenBank/DDBJ whole genome shotgun (WGS) entry which is preliminary data.</text>
</comment>
<proteinExistence type="predicted"/>